<dbReference type="PANTHER" id="PTHR48043:SF159">
    <property type="entry name" value="EG:EG0003.4 PROTEIN-RELATED"/>
    <property type="match status" value="1"/>
</dbReference>
<gene>
    <name evidence="6" type="ORF">PVAND_010246</name>
</gene>
<accession>A0A9J6CFT0</accession>
<dbReference type="Pfam" id="PF00201">
    <property type="entry name" value="UDPGT"/>
    <property type="match status" value="1"/>
</dbReference>
<keyword evidence="7" id="KW-1185">Reference proteome</keyword>
<dbReference type="InterPro" id="IPR035595">
    <property type="entry name" value="UDP_glycos_trans_CS"/>
</dbReference>
<keyword evidence="5" id="KW-0472">Membrane</keyword>
<evidence type="ECO:0000313" key="7">
    <source>
        <dbReference type="Proteomes" id="UP001107558"/>
    </source>
</evidence>
<dbReference type="AlphaFoldDB" id="A0A9J6CFT0"/>
<dbReference type="PROSITE" id="PS00375">
    <property type="entry name" value="UDPGT"/>
    <property type="match status" value="1"/>
</dbReference>
<dbReference type="EMBL" id="JADBJN010000001">
    <property type="protein sequence ID" value="KAG5680759.1"/>
    <property type="molecule type" value="Genomic_DNA"/>
</dbReference>
<evidence type="ECO:0000256" key="3">
    <source>
        <dbReference type="ARBA" id="ARBA00022679"/>
    </source>
</evidence>
<evidence type="ECO:0000256" key="5">
    <source>
        <dbReference type="RuleBase" id="RU362059"/>
    </source>
</evidence>
<dbReference type="OrthoDB" id="5835829at2759"/>
<evidence type="ECO:0000256" key="4">
    <source>
        <dbReference type="RuleBase" id="RU003718"/>
    </source>
</evidence>
<dbReference type="InterPro" id="IPR050271">
    <property type="entry name" value="UDP-glycosyltransferase"/>
</dbReference>
<comment type="caution">
    <text evidence="6">The sequence shown here is derived from an EMBL/GenBank/DDBJ whole genome shotgun (WGS) entry which is preliminary data.</text>
</comment>
<organism evidence="6 7">
    <name type="scientific">Polypedilum vanderplanki</name>
    <name type="common">Sleeping chironomid midge</name>
    <dbReference type="NCBI Taxonomy" id="319348"/>
    <lineage>
        <taxon>Eukaryota</taxon>
        <taxon>Metazoa</taxon>
        <taxon>Ecdysozoa</taxon>
        <taxon>Arthropoda</taxon>
        <taxon>Hexapoda</taxon>
        <taxon>Insecta</taxon>
        <taxon>Pterygota</taxon>
        <taxon>Neoptera</taxon>
        <taxon>Endopterygota</taxon>
        <taxon>Diptera</taxon>
        <taxon>Nematocera</taxon>
        <taxon>Chironomoidea</taxon>
        <taxon>Chironomidae</taxon>
        <taxon>Chironominae</taxon>
        <taxon>Polypedilum</taxon>
        <taxon>Polypedilum</taxon>
    </lineage>
</organism>
<comment type="catalytic activity">
    <reaction evidence="5">
        <text>glucuronate acceptor + UDP-alpha-D-glucuronate = acceptor beta-D-glucuronoside + UDP + H(+)</text>
        <dbReference type="Rhea" id="RHEA:21032"/>
        <dbReference type="ChEBI" id="CHEBI:15378"/>
        <dbReference type="ChEBI" id="CHEBI:58052"/>
        <dbReference type="ChEBI" id="CHEBI:58223"/>
        <dbReference type="ChEBI" id="CHEBI:132367"/>
        <dbReference type="ChEBI" id="CHEBI:132368"/>
        <dbReference type="EC" id="2.4.1.17"/>
    </reaction>
</comment>
<keyword evidence="5" id="KW-0812">Transmembrane</keyword>
<evidence type="ECO:0000313" key="6">
    <source>
        <dbReference type="EMBL" id="KAG5680759.1"/>
    </source>
</evidence>
<comment type="subcellular location">
    <subcellularLocation>
        <location evidence="5">Membrane</location>
        <topology evidence="5">Single-pass membrane protein</topology>
    </subcellularLocation>
</comment>
<dbReference type="InterPro" id="IPR002213">
    <property type="entry name" value="UDP_glucos_trans"/>
</dbReference>
<dbReference type="Gene3D" id="3.40.50.2000">
    <property type="entry name" value="Glycogen Phosphorylase B"/>
    <property type="match status" value="1"/>
</dbReference>
<sequence>MKVSSGIFILFLNLLIINYGSSLKVLGILPFFSKSHFAIGSSIINSLHSAGHNITVISPFPQSNYFKERYRDVDISDLLTEYEKDNKAVNPFELVNIPKPLMMLMLYQFGAMAVDFVMTHKSVKELMDSNEMFDVCILETFNADAFVGFSDYFNCTLISYTTFGAVKWIDAMTGNESPSSYVPHPFLDYTDKMTFTERLWNKFYNILENLLFNLYHLSKQRSLYNKYFPNAKKSFDEMFKGSAIIFQNSHVTSSFPRPYLPNMIDICGIHVKPAKLLPNDLQEFIDSAEDGVIIFTMGSFINSKDFPIEKREAIVKTFGKLKQKIIWKYENDTLPDNPGNIKISSWLPQRDLIAHKNVKLFITHGGLLGTTEALTEGLPVLGIPIFGDQKMNMVKAEARGYGLHVAYDELNEETFSKALNEILSNPKYKKNAEIISKRFIDRPMTPQETVVYWTEYAVRHDGAKHLRASGNDLNFIQFHSIDVYLVLFVIFVFMLSITFTITKLLLKKLFCKSDAKQKKN</sequence>
<dbReference type="GO" id="GO:0016020">
    <property type="term" value="C:membrane"/>
    <property type="evidence" value="ECO:0007669"/>
    <property type="project" value="UniProtKB-SubCell"/>
</dbReference>
<reference evidence="6" key="1">
    <citation type="submission" date="2021-03" db="EMBL/GenBank/DDBJ databases">
        <title>Chromosome level genome of the anhydrobiotic midge Polypedilum vanderplanki.</title>
        <authorList>
            <person name="Yoshida Y."/>
            <person name="Kikawada T."/>
            <person name="Gusev O."/>
        </authorList>
    </citation>
    <scope>NUCLEOTIDE SEQUENCE</scope>
    <source>
        <strain evidence="6">NIAS01</strain>
        <tissue evidence="6">Whole body or cell culture</tissue>
    </source>
</reference>
<dbReference type="PANTHER" id="PTHR48043">
    <property type="entry name" value="EG:EG0003.4 PROTEIN-RELATED"/>
    <property type="match status" value="1"/>
</dbReference>
<protein>
    <recommendedName>
        <fullName evidence="5">UDP-glucuronosyltransferase</fullName>
        <ecNumber evidence="5">2.4.1.17</ecNumber>
    </recommendedName>
</protein>
<dbReference type="EC" id="2.4.1.17" evidence="5"/>
<keyword evidence="2 4" id="KW-0328">Glycosyltransferase</keyword>
<evidence type="ECO:0000256" key="2">
    <source>
        <dbReference type="ARBA" id="ARBA00022676"/>
    </source>
</evidence>
<comment type="similarity">
    <text evidence="1 4">Belongs to the UDP-glycosyltransferase family.</text>
</comment>
<dbReference type="GO" id="GO:0015020">
    <property type="term" value="F:glucuronosyltransferase activity"/>
    <property type="evidence" value="ECO:0007669"/>
    <property type="project" value="UniProtKB-EC"/>
</dbReference>
<keyword evidence="3 4" id="KW-0808">Transferase</keyword>
<dbReference type="FunFam" id="3.40.50.2000:FF:000050">
    <property type="entry name" value="UDP-glucuronosyltransferase"/>
    <property type="match status" value="1"/>
</dbReference>
<dbReference type="Proteomes" id="UP001107558">
    <property type="component" value="Chromosome 1"/>
</dbReference>
<evidence type="ECO:0000256" key="1">
    <source>
        <dbReference type="ARBA" id="ARBA00009995"/>
    </source>
</evidence>
<proteinExistence type="inferred from homology"/>
<dbReference type="SUPFAM" id="SSF53756">
    <property type="entry name" value="UDP-Glycosyltransferase/glycogen phosphorylase"/>
    <property type="match status" value="1"/>
</dbReference>
<keyword evidence="5" id="KW-1133">Transmembrane helix</keyword>
<dbReference type="CDD" id="cd03784">
    <property type="entry name" value="GT1_Gtf-like"/>
    <property type="match status" value="1"/>
</dbReference>
<feature type="transmembrane region" description="Helical" evidence="5">
    <location>
        <begin position="483"/>
        <end position="506"/>
    </location>
</feature>
<name>A0A9J6CFT0_POLVA</name>